<proteinExistence type="predicted"/>
<reference evidence="1 2" key="1">
    <citation type="submission" date="2018-04" db="EMBL/GenBank/DDBJ databases">
        <title>Draft genome sequence of Pseudomonas syringae pv. actinidiae biovar 3 strains isolated from kiwifruit in Kagawa prefecture.</title>
        <authorList>
            <person name="Tabuchi M."/>
            <person name="Saito M."/>
            <person name="Fujiwara S."/>
            <person name="Sasa N."/>
            <person name="Akimitsu K."/>
            <person name="Gomi K."/>
            <person name="Konishi-Sugita S."/>
            <person name="Hamano K."/>
            <person name="Kataoka I."/>
        </authorList>
    </citation>
    <scope>NUCLEOTIDE SEQUENCE [LARGE SCALE GENOMIC DNA]</scope>
    <source>
        <strain evidence="1 2">MAFF212211</strain>
    </source>
</reference>
<dbReference type="AlphaFoldDB" id="A0AAN4Q1M5"/>
<gene>
    <name evidence="1" type="ORF">KPSA3_01335</name>
</gene>
<name>A0AAN4Q1M5_PSESF</name>
<accession>A0AAN4Q1M5</accession>
<dbReference type="EMBL" id="BGKA01000045">
    <property type="protein sequence ID" value="GBH15409.1"/>
    <property type="molecule type" value="Genomic_DNA"/>
</dbReference>
<evidence type="ECO:0000313" key="1">
    <source>
        <dbReference type="EMBL" id="GBH15409.1"/>
    </source>
</evidence>
<organism evidence="1 2">
    <name type="scientific">Pseudomonas syringae pv. actinidiae</name>
    <dbReference type="NCBI Taxonomy" id="103796"/>
    <lineage>
        <taxon>Bacteria</taxon>
        <taxon>Pseudomonadati</taxon>
        <taxon>Pseudomonadota</taxon>
        <taxon>Gammaproteobacteria</taxon>
        <taxon>Pseudomonadales</taxon>
        <taxon>Pseudomonadaceae</taxon>
        <taxon>Pseudomonas</taxon>
        <taxon>Pseudomonas syringae</taxon>
    </lineage>
</organism>
<evidence type="ECO:0000313" key="2">
    <source>
        <dbReference type="Proteomes" id="UP000248291"/>
    </source>
</evidence>
<protein>
    <submittedName>
        <fullName evidence="1">Uncharacterized protein</fullName>
    </submittedName>
</protein>
<comment type="caution">
    <text evidence="1">The sequence shown here is derived from an EMBL/GenBank/DDBJ whole genome shotgun (WGS) entry which is preliminary data.</text>
</comment>
<sequence length="70" mass="8376">MIYKNIEIAATEHIIKILASFKQKQVFLAFDEAKKFNSATQQILQTNRVLQLHRDKLLYIKDWRAKEKRT</sequence>
<dbReference type="Proteomes" id="UP000248291">
    <property type="component" value="Unassembled WGS sequence"/>
</dbReference>